<dbReference type="Gene3D" id="2.60.40.10">
    <property type="entry name" value="Immunoglobulins"/>
    <property type="match status" value="1"/>
</dbReference>
<reference evidence="11" key="1">
    <citation type="journal article" date="2019" name="Int. J. Syst. Evol. Microbiol.">
        <title>The Global Catalogue of Microorganisms (GCM) 10K type strain sequencing project: providing services to taxonomists for standard genome sequencing and annotation.</title>
        <authorList>
            <consortium name="The Broad Institute Genomics Platform"/>
            <consortium name="The Broad Institute Genome Sequencing Center for Infectious Disease"/>
            <person name="Wu L."/>
            <person name="Ma J."/>
        </authorList>
    </citation>
    <scope>NUCLEOTIDE SEQUENCE [LARGE SCALE GENOMIC DNA]</scope>
    <source>
        <strain evidence="11">JCM 18204</strain>
    </source>
</reference>
<keyword evidence="3" id="KW-0645">Protease</keyword>
<evidence type="ECO:0000313" key="11">
    <source>
        <dbReference type="Proteomes" id="UP001499959"/>
    </source>
</evidence>
<dbReference type="EMBL" id="BAABJE010000007">
    <property type="protein sequence ID" value="GAA4792018.1"/>
    <property type="molecule type" value="Genomic_DNA"/>
</dbReference>
<keyword evidence="11" id="KW-1185">Reference proteome</keyword>
<evidence type="ECO:0000259" key="9">
    <source>
        <dbReference type="PROSITE" id="PS52035"/>
    </source>
</evidence>
<dbReference type="InterPro" id="IPR008979">
    <property type="entry name" value="Galactose-bd-like_sf"/>
</dbReference>
<dbReference type="Pfam" id="PF18911">
    <property type="entry name" value="PKD_4"/>
    <property type="match status" value="1"/>
</dbReference>
<comment type="cofactor">
    <cofactor evidence="1">
        <name>Zn(2+)</name>
        <dbReference type="ChEBI" id="CHEBI:29105"/>
    </cofactor>
</comment>
<dbReference type="InterPro" id="IPR013783">
    <property type="entry name" value="Ig-like_fold"/>
</dbReference>
<sequence>MTARLLLPAALLLCLAAPLPDTALAAPPDAGAPSAEDERPVFVTIQYRDRAQLQSLASRFQHMIVDRTQRTVRTEATTADIDAIRRSGMRVDIDQASTDRIRSAEAAMRGGGFGTRSISGYACYRTVEETYATIDQLVANKPALASVSNIGPTWLKSRNTGGYDMKVLRLTNSATNATRPNKPPMVMFGSIHAREYTPAELLTRFGEWLVNGYGSDPEATWLMDNYTFYLVLQANPDGRKKAETGLSWRKNVNNTNGSCSANSVGIDLNRNFPFHWNTVAGGSSGNACVETYRGPLAQSEPETQNLMRLVAGTPNASGVYSGGLFPDRRSDGNTSAAPDDYQGMFLDIHSYSQLVLWSWGDTTAAAPNGPALRTLGRRMAYFNGYRPQQSNELYGTDGTTDDTMYGLLGVPSYTIELGVSFFESCSTFTGSTLPNNLASLKYAARNLTAPYRYPSGPNTVSVSTSSASVPAGTPVTISAILDDSQFNQSNGTETTQAIASAKLYLDLPPWEAGATGIAMSASDGSFNATRETVTASLGTTGLAAGQHIVYVQGTDAAGKPGTPNAVLLTITGGGGGGNVAPVANFSSTASGLTATFTDTSTDSDGSIAARSWNFGDGSTSTATNPSRTYAAAGTYNVSLTVTDNGGLTNTKSQSVTVSAGGAQTYTNGTDVAIGDNATVESPITVSGRSGNAGAATPVLVNIVHTYKGDLKVDLVAPDGSVYVLHNRTGGSADNINTTYTVNLSTEVLNGIWKLRVNDNAAGDTGLIDSWSITF</sequence>
<name>A0ABP9B8L0_9GAMM</name>
<evidence type="ECO:0000259" key="7">
    <source>
        <dbReference type="PROSITE" id="PS50093"/>
    </source>
</evidence>
<feature type="chain" id="PRO_5045909650" description="PKD domain-containing protein" evidence="6">
    <location>
        <begin position="26"/>
        <end position="774"/>
    </location>
</feature>
<evidence type="ECO:0000256" key="4">
    <source>
        <dbReference type="ARBA" id="ARBA00022801"/>
    </source>
</evidence>
<dbReference type="Pfam" id="PF01483">
    <property type="entry name" value="P_proprotein"/>
    <property type="match status" value="1"/>
</dbReference>
<dbReference type="InterPro" id="IPR000834">
    <property type="entry name" value="Peptidase_M14"/>
</dbReference>
<evidence type="ECO:0000256" key="3">
    <source>
        <dbReference type="ARBA" id="ARBA00022670"/>
    </source>
</evidence>
<dbReference type="SMART" id="SM00089">
    <property type="entry name" value="PKD"/>
    <property type="match status" value="1"/>
</dbReference>
<feature type="active site" description="Proton donor/acceptor" evidence="5">
    <location>
        <position position="416"/>
    </location>
</feature>
<evidence type="ECO:0000259" key="8">
    <source>
        <dbReference type="PROSITE" id="PS51829"/>
    </source>
</evidence>
<keyword evidence="4" id="KW-0378">Hydrolase</keyword>
<dbReference type="PROSITE" id="PS52035">
    <property type="entry name" value="PEPTIDASE_M14"/>
    <property type="match status" value="1"/>
</dbReference>
<dbReference type="Gene3D" id="2.60.120.260">
    <property type="entry name" value="Galactose-binding domain-like"/>
    <property type="match status" value="1"/>
</dbReference>
<dbReference type="Proteomes" id="UP001499959">
    <property type="component" value="Unassembled WGS sequence"/>
</dbReference>
<dbReference type="PANTHER" id="PTHR11705:SF119">
    <property type="entry name" value="OS02G0119300 PROTEIN"/>
    <property type="match status" value="1"/>
</dbReference>
<dbReference type="Gene3D" id="3.40.630.10">
    <property type="entry name" value="Zn peptidases"/>
    <property type="match status" value="1"/>
</dbReference>
<dbReference type="InterPro" id="IPR035986">
    <property type="entry name" value="PKD_dom_sf"/>
</dbReference>
<dbReference type="SUPFAM" id="SSF49785">
    <property type="entry name" value="Galactose-binding domain-like"/>
    <property type="match status" value="1"/>
</dbReference>
<dbReference type="RefSeq" id="WP_345302863.1">
    <property type="nucleotide sequence ID" value="NZ_BAABJE010000007.1"/>
</dbReference>
<dbReference type="PRINTS" id="PR00765">
    <property type="entry name" value="CRBOXYPTASEA"/>
</dbReference>
<dbReference type="Pfam" id="PF00246">
    <property type="entry name" value="Peptidase_M14"/>
    <property type="match status" value="1"/>
</dbReference>
<evidence type="ECO:0000256" key="6">
    <source>
        <dbReference type="SAM" id="SignalP"/>
    </source>
</evidence>
<evidence type="ECO:0000313" key="10">
    <source>
        <dbReference type="EMBL" id="GAA4792018.1"/>
    </source>
</evidence>
<feature type="domain" description="Peptidase M14" evidence="9">
    <location>
        <begin position="123"/>
        <end position="447"/>
    </location>
</feature>
<dbReference type="PROSITE" id="PS50093">
    <property type="entry name" value="PKD"/>
    <property type="match status" value="1"/>
</dbReference>
<feature type="domain" description="PKD" evidence="7">
    <location>
        <begin position="577"/>
        <end position="664"/>
    </location>
</feature>
<dbReference type="CDD" id="cd00146">
    <property type="entry name" value="PKD"/>
    <property type="match status" value="1"/>
</dbReference>
<evidence type="ECO:0000256" key="1">
    <source>
        <dbReference type="ARBA" id="ARBA00001947"/>
    </source>
</evidence>
<dbReference type="PROSITE" id="PS51829">
    <property type="entry name" value="P_HOMO_B"/>
    <property type="match status" value="1"/>
</dbReference>
<dbReference type="InterPro" id="IPR022409">
    <property type="entry name" value="PKD/Chitinase_dom"/>
</dbReference>
<dbReference type="PANTHER" id="PTHR11705">
    <property type="entry name" value="PROTEASE FAMILY M14 CARBOXYPEPTIDASE A,B"/>
    <property type="match status" value="1"/>
</dbReference>
<accession>A0ABP9B8L0</accession>
<dbReference type="SUPFAM" id="SSF49299">
    <property type="entry name" value="PKD domain"/>
    <property type="match status" value="1"/>
</dbReference>
<evidence type="ECO:0000256" key="5">
    <source>
        <dbReference type="PROSITE-ProRule" id="PRU01379"/>
    </source>
</evidence>
<evidence type="ECO:0008006" key="12">
    <source>
        <dbReference type="Google" id="ProtNLM"/>
    </source>
</evidence>
<protein>
    <recommendedName>
        <fullName evidence="12">PKD domain-containing protein</fullName>
    </recommendedName>
</protein>
<organism evidence="10 11">
    <name type="scientific">Lysobacter hankyongensis</name>
    <dbReference type="NCBI Taxonomy" id="1176535"/>
    <lineage>
        <taxon>Bacteria</taxon>
        <taxon>Pseudomonadati</taxon>
        <taxon>Pseudomonadota</taxon>
        <taxon>Gammaproteobacteria</taxon>
        <taxon>Lysobacterales</taxon>
        <taxon>Lysobacteraceae</taxon>
        <taxon>Lysobacter</taxon>
    </lineage>
</organism>
<dbReference type="InterPro" id="IPR000601">
    <property type="entry name" value="PKD_dom"/>
</dbReference>
<feature type="signal peptide" evidence="6">
    <location>
        <begin position="1"/>
        <end position="25"/>
    </location>
</feature>
<dbReference type="InterPro" id="IPR002884">
    <property type="entry name" value="P_dom"/>
</dbReference>
<evidence type="ECO:0000256" key="2">
    <source>
        <dbReference type="ARBA" id="ARBA00005988"/>
    </source>
</evidence>
<gene>
    <name evidence="10" type="ORF">GCM10023307_16680</name>
</gene>
<keyword evidence="6" id="KW-0732">Signal</keyword>
<comment type="caution">
    <text evidence="10">The sequence shown here is derived from an EMBL/GenBank/DDBJ whole genome shotgun (WGS) entry which is preliminary data.</text>
</comment>
<proteinExistence type="inferred from homology"/>
<comment type="similarity">
    <text evidence="2 5">Belongs to the peptidase M14 family.</text>
</comment>
<feature type="domain" description="P/Homo B" evidence="8">
    <location>
        <begin position="660"/>
        <end position="774"/>
    </location>
</feature>
<dbReference type="SMART" id="SM00631">
    <property type="entry name" value="Zn_pept"/>
    <property type="match status" value="1"/>
</dbReference>
<dbReference type="SUPFAM" id="SSF53187">
    <property type="entry name" value="Zn-dependent exopeptidases"/>
    <property type="match status" value="1"/>
</dbReference>